<evidence type="ECO:0008006" key="4">
    <source>
        <dbReference type="Google" id="ProtNLM"/>
    </source>
</evidence>
<dbReference type="Proteomes" id="UP000441754">
    <property type="component" value="Unassembled WGS sequence"/>
</dbReference>
<reference evidence="2 3" key="1">
    <citation type="journal article" date="2018" name="Antonie Van Leeuwenhoek">
        <title>Larkinella terrae sp. nov., isolated from soil on Jeju Island, South Korea.</title>
        <authorList>
            <person name="Ten L.N."/>
            <person name="Jeon J."/>
            <person name="Park S.J."/>
            <person name="Park S."/>
            <person name="Lee S.Y."/>
            <person name="Kim M.K."/>
            <person name="Jung H.Y."/>
        </authorList>
    </citation>
    <scope>NUCLEOTIDE SEQUENCE [LARGE SCALE GENOMIC DNA]</scope>
    <source>
        <strain evidence="2 3">KCTC 52001</strain>
    </source>
</reference>
<sequence>MKKLLFLLLTVLVFSPVFAQKIIDKKFPFTSDQLVNLNLRFADSIQIRYWDKAEVSVRIAVTINGGRLNDALLVESGSTPTEIKLKTDFDREMIKQGRAEDCPGDKKSVWRTDYNGTNTYVCSTINYQVFLPRKAKLRVESINGNIDIEGASEDVFAKTISGFVDLNWPGTQGANLALKTVTGEVYSDLTIDFKNKKQQNPIVGYLLEGTVNGGGPDVRLESISNNVYVRKKK</sequence>
<accession>A0A7K0EEW3</accession>
<comment type="caution">
    <text evidence="2">The sequence shown here is derived from an EMBL/GenBank/DDBJ whole genome shotgun (WGS) entry which is preliminary data.</text>
</comment>
<evidence type="ECO:0000313" key="3">
    <source>
        <dbReference type="Proteomes" id="UP000441754"/>
    </source>
</evidence>
<protein>
    <recommendedName>
        <fullName evidence="4">DUF4097 family beta strand repeat protein</fullName>
    </recommendedName>
</protein>
<gene>
    <name evidence="2" type="ORF">GJJ30_03625</name>
</gene>
<feature type="signal peptide" evidence="1">
    <location>
        <begin position="1"/>
        <end position="19"/>
    </location>
</feature>
<evidence type="ECO:0000256" key="1">
    <source>
        <dbReference type="SAM" id="SignalP"/>
    </source>
</evidence>
<evidence type="ECO:0000313" key="2">
    <source>
        <dbReference type="EMBL" id="MRS60370.1"/>
    </source>
</evidence>
<feature type="chain" id="PRO_5029522014" description="DUF4097 family beta strand repeat protein" evidence="1">
    <location>
        <begin position="20"/>
        <end position="233"/>
    </location>
</feature>
<keyword evidence="3" id="KW-1185">Reference proteome</keyword>
<keyword evidence="1" id="KW-0732">Signal</keyword>
<proteinExistence type="predicted"/>
<dbReference type="EMBL" id="WJXZ01000001">
    <property type="protein sequence ID" value="MRS60370.1"/>
    <property type="molecule type" value="Genomic_DNA"/>
</dbReference>
<dbReference type="AlphaFoldDB" id="A0A7K0EEW3"/>
<dbReference type="RefSeq" id="WP_310588177.1">
    <property type="nucleotide sequence ID" value="NZ_WJXZ01000001.1"/>
</dbReference>
<name>A0A7K0EEW3_9BACT</name>
<organism evidence="2 3">
    <name type="scientific">Larkinella terrae</name>
    <dbReference type="NCBI Taxonomy" id="2025311"/>
    <lineage>
        <taxon>Bacteria</taxon>
        <taxon>Pseudomonadati</taxon>
        <taxon>Bacteroidota</taxon>
        <taxon>Cytophagia</taxon>
        <taxon>Cytophagales</taxon>
        <taxon>Spirosomataceae</taxon>
        <taxon>Larkinella</taxon>
    </lineage>
</organism>